<comment type="caution">
    <text evidence="5">The sequence shown here is derived from an EMBL/GenBank/DDBJ whole genome shotgun (WGS) entry which is preliminary data.</text>
</comment>
<dbReference type="PRINTS" id="PR00411">
    <property type="entry name" value="PNDRDTASEI"/>
</dbReference>
<evidence type="ECO:0000256" key="2">
    <source>
        <dbReference type="ARBA" id="ARBA00038825"/>
    </source>
</evidence>
<evidence type="ECO:0000256" key="1">
    <source>
        <dbReference type="ARBA" id="ARBA00037217"/>
    </source>
</evidence>
<keyword evidence="6" id="KW-1185">Reference proteome</keyword>
<evidence type="ECO:0000259" key="4">
    <source>
        <dbReference type="Pfam" id="PF01593"/>
    </source>
</evidence>
<organism evidence="5 6">
    <name type="scientific">Solirubrobacter phytolaccae</name>
    <dbReference type="NCBI Taxonomy" id="1404360"/>
    <lineage>
        <taxon>Bacteria</taxon>
        <taxon>Bacillati</taxon>
        <taxon>Actinomycetota</taxon>
        <taxon>Thermoleophilia</taxon>
        <taxon>Solirubrobacterales</taxon>
        <taxon>Solirubrobacteraceae</taxon>
        <taxon>Solirubrobacter</taxon>
    </lineage>
</organism>
<dbReference type="EMBL" id="JAPDDP010000049">
    <property type="protein sequence ID" value="MDA0183251.1"/>
    <property type="molecule type" value="Genomic_DNA"/>
</dbReference>
<dbReference type="RefSeq" id="WP_270027645.1">
    <property type="nucleotide sequence ID" value="NZ_JAPDDP010000049.1"/>
</dbReference>
<dbReference type="Pfam" id="PF01593">
    <property type="entry name" value="Amino_oxidase"/>
    <property type="match status" value="1"/>
</dbReference>
<reference evidence="5" key="1">
    <citation type="submission" date="2022-10" db="EMBL/GenBank/DDBJ databases">
        <title>The WGS of Solirubrobacter phytolaccae KCTC 29190.</title>
        <authorList>
            <person name="Jiang Z."/>
        </authorList>
    </citation>
    <scope>NUCLEOTIDE SEQUENCE</scope>
    <source>
        <strain evidence="5">KCTC 29190</strain>
    </source>
</reference>
<comment type="subunit">
    <text evidence="2">Interacts with COX5B; this interaction may contribute to localize PYROXD2 to the inner face of the inner mitochondrial membrane.</text>
</comment>
<accession>A0A9X3NFS7</accession>
<evidence type="ECO:0000313" key="6">
    <source>
        <dbReference type="Proteomes" id="UP001147653"/>
    </source>
</evidence>
<evidence type="ECO:0000313" key="5">
    <source>
        <dbReference type="EMBL" id="MDA0183251.1"/>
    </source>
</evidence>
<dbReference type="GO" id="GO:0016491">
    <property type="term" value="F:oxidoreductase activity"/>
    <property type="evidence" value="ECO:0007669"/>
    <property type="project" value="InterPro"/>
</dbReference>
<proteinExistence type="predicted"/>
<dbReference type="InterPro" id="IPR036188">
    <property type="entry name" value="FAD/NAD-bd_sf"/>
</dbReference>
<dbReference type="PANTHER" id="PTHR10668:SF103">
    <property type="entry name" value="PYRIDINE NUCLEOTIDE-DISULFIDE OXIDOREDUCTASE DOMAIN-CONTAINING PROTEIN 2"/>
    <property type="match status" value="1"/>
</dbReference>
<dbReference type="SUPFAM" id="SSF51905">
    <property type="entry name" value="FAD/NAD(P)-binding domain"/>
    <property type="match status" value="1"/>
</dbReference>
<dbReference type="GO" id="GO:0005829">
    <property type="term" value="C:cytosol"/>
    <property type="evidence" value="ECO:0007669"/>
    <property type="project" value="TreeGrafter"/>
</dbReference>
<feature type="domain" description="Amine oxidase" evidence="4">
    <location>
        <begin position="13"/>
        <end position="278"/>
    </location>
</feature>
<evidence type="ECO:0000256" key="3">
    <source>
        <dbReference type="ARBA" id="ARBA00040298"/>
    </source>
</evidence>
<name>A0A9X3NFS7_9ACTN</name>
<comment type="function">
    <text evidence="1">Probable oxidoreductase that may play a role as regulator of mitochondrial function.</text>
</comment>
<dbReference type="Gene3D" id="3.50.50.60">
    <property type="entry name" value="FAD/NAD(P)-binding domain"/>
    <property type="match status" value="2"/>
</dbReference>
<gene>
    <name evidence="5" type="ORF">OJ997_23270</name>
</gene>
<dbReference type="AlphaFoldDB" id="A0A9X3NFS7"/>
<dbReference type="Proteomes" id="UP001147653">
    <property type="component" value="Unassembled WGS sequence"/>
</dbReference>
<dbReference type="PANTHER" id="PTHR10668">
    <property type="entry name" value="PHYTOENE DEHYDROGENASE"/>
    <property type="match status" value="1"/>
</dbReference>
<dbReference type="InterPro" id="IPR002937">
    <property type="entry name" value="Amino_oxidase"/>
</dbReference>
<protein>
    <recommendedName>
        <fullName evidence="3">Pyridine nucleotide-disulfide oxidoreductase domain-containing protein 2</fullName>
    </recommendedName>
</protein>
<sequence length="496" mass="52753">MYDAVIVGGGHNGLVAATLLARAGRSVLVLERRDHVGGAAVSERPWAGVDARISRYSYLVSLMPAALREQLGVRTEMRRRSVSSYSPRLDGTGLLVRAGEPPGANWAAFEELTGRVAAAVFPTLTEPLRPRAELRARVGDLAAWQALFERPLGEVLRKYFEDDFERGIVATDALIGTFAGLDDESLRQNRCFVYHVIGNGTGHWDVPVGGMGALTEELASLAWAAGAEVRLNCEVTSIETDGVGAEVHFDGGSVPARRVLANVAPAVLARLLGEPAPDDPAPEGAQLKLNMLLRRLPKLRDSSLDPHEAFAGTFHVNESATQLAVAYASAQRGVVPELAPCEIYCHSLTDPTILGEELRASGAQTLTCFGLHMPARLFGGDHAQAKAAAIKATLSSLNSVLAEPIEDCLYMTPGGEPCLEAKTPVELEHELGLPGGNIFHRDLAWPFAEDEASVGTWGVETEWDNVLLCGAGARRGGGVSGIPGHNAAMKVLSARS</sequence>